<evidence type="ECO:0000256" key="9">
    <source>
        <dbReference type="ARBA" id="ARBA00023163"/>
    </source>
</evidence>
<dbReference type="PANTHER" id="PTHR47772:SF11">
    <property type="entry name" value="C2H2-TYPE DOMAIN-CONTAINING PROTEIN"/>
    <property type="match status" value="1"/>
</dbReference>
<dbReference type="PROSITE" id="PS00028">
    <property type="entry name" value="ZINC_FINGER_C2H2_1"/>
    <property type="match status" value="2"/>
</dbReference>
<dbReference type="PANTHER" id="PTHR47772">
    <property type="entry name" value="ZINC FINGER PROTEIN 200"/>
    <property type="match status" value="1"/>
</dbReference>
<dbReference type="FunFam" id="3.30.160.60:FF:001156">
    <property type="entry name" value="Zinc finger protein 407"/>
    <property type="match status" value="1"/>
</dbReference>
<keyword evidence="8" id="KW-0238">DNA-binding</keyword>
<dbReference type="Pfam" id="PF00096">
    <property type="entry name" value="zf-C2H2"/>
    <property type="match status" value="2"/>
</dbReference>
<dbReference type="InterPro" id="IPR036236">
    <property type="entry name" value="Znf_C2H2_sf"/>
</dbReference>
<keyword evidence="6" id="KW-0862">Zinc</keyword>
<keyword evidence="9" id="KW-0804">Transcription</keyword>
<keyword evidence="10" id="KW-0539">Nucleus</keyword>
<comment type="caution">
    <text evidence="13">The sequence shown here is derived from an EMBL/GenBank/DDBJ whole genome shotgun (WGS) entry which is preliminary data.</text>
</comment>
<dbReference type="GO" id="GO:0003677">
    <property type="term" value="F:DNA binding"/>
    <property type="evidence" value="ECO:0007669"/>
    <property type="project" value="UniProtKB-KW"/>
</dbReference>
<keyword evidence="4" id="KW-0677">Repeat</keyword>
<evidence type="ECO:0000256" key="7">
    <source>
        <dbReference type="ARBA" id="ARBA00023015"/>
    </source>
</evidence>
<evidence type="ECO:0000313" key="13">
    <source>
        <dbReference type="EMBL" id="KAE9528550.1"/>
    </source>
</evidence>
<comment type="similarity">
    <text evidence="2">Belongs to the krueppel C2H2-type zinc-finger protein family.</text>
</comment>
<dbReference type="OrthoDB" id="10004641at2759"/>
<dbReference type="Gene3D" id="2.170.270.10">
    <property type="entry name" value="SET domain"/>
    <property type="match status" value="1"/>
</dbReference>
<organism evidence="13 14">
    <name type="scientific">Aphis glycines</name>
    <name type="common">Soybean aphid</name>
    <dbReference type="NCBI Taxonomy" id="307491"/>
    <lineage>
        <taxon>Eukaryota</taxon>
        <taxon>Metazoa</taxon>
        <taxon>Ecdysozoa</taxon>
        <taxon>Arthropoda</taxon>
        <taxon>Hexapoda</taxon>
        <taxon>Insecta</taxon>
        <taxon>Pterygota</taxon>
        <taxon>Neoptera</taxon>
        <taxon>Paraneoptera</taxon>
        <taxon>Hemiptera</taxon>
        <taxon>Sternorrhyncha</taxon>
        <taxon>Aphidomorpha</taxon>
        <taxon>Aphidoidea</taxon>
        <taxon>Aphididae</taxon>
        <taxon>Aphidini</taxon>
        <taxon>Aphis</taxon>
        <taxon>Aphis</taxon>
    </lineage>
</organism>
<dbReference type="SMART" id="SM00355">
    <property type="entry name" value="ZnF_C2H2"/>
    <property type="match status" value="4"/>
</dbReference>
<evidence type="ECO:0000256" key="10">
    <source>
        <dbReference type="ARBA" id="ARBA00023242"/>
    </source>
</evidence>
<feature type="domain" description="C2H2-type" evidence="12">
    <location>
        <begin position="170"/>
        <end position="193"/>
    </location>
</feature>
<sequence>MYTFLSSVNSFRHGGIPFVPPRKSHFQHGGTKNNPPSKCKLNHFIDSGSPVTTSGVACLRTNRPIPVGEEITAFYGAHYFVENNVHCLCTTCKEKVEGAYANTEPPLVEKQFLQCVHCPARFQFKSWLVRHLSRHVQIDKFACGECGESFSRKSSLNRHAKRHDTELTTFQCTICRKSFTRKEDATHHENTVHLKLSTHKCTDCELTFKTKKEMQYYHNRSHTGLKPFSFRLEITGSDCRSCQSDYFFVAVVRFVD</sequence>
<keyword evidence="5 11" id="KW-0863">Zinc-finger</keyword>
<keyword evidence="7" id="KW-0805">Transcription regulation</keyword>
<keyword evidence="14" id="KW-1185">Reference proteome</keyword>
<evidence type="ECO:0000256" key="8">
    <source>
        <dbReference type="ARBA" id="ARBA00023125"/>
    </source>
</evidence>
<dbReference type="InterPro" id="IPR013087">
    <property type="entry name" value="Znf_C2H2_type"/>
</dbReference>
<feature type="domain" description="C2H2-type" evidence="12">
    <location>
        <begin position="141"/>
        <end position="168"/>
    </location>
</feature>
<gene>
    <name evidence="13" type="ORF">AGLY_012121</name>
</gene>
<dbReference type="Gene3D" id="3.30.160.60">
    <property type="entry name" value="Classic Zinc Finger"/>
    <property type="match status" value="2"/>
</dbReference>
<evidence type="ECO:0000256" key="6">
    <source>
        <dbReference type="ARBA" id="ARBA00022833"/>
    </source>
</evidence>
<evidence type="ECO:0000256" key="3">
    <source>
        <dbReference type="ARBA" id="ARBA00022723"/>
    </source>
</evidence>
<feature type="domain" description="C2H2-type" evidence="12">
    <location>
        <begin position="199"/>
        <end position="227"/>
    </location>
</feature>
<keyword evidence="3" id="KW-0479">Metal-binding</keyword>
<dbReference type="Proteomes" id="UP000475862">
    <property type="component" value="Unassembled WGS sequence"/>
</dbReference>
<dbReference type="EMBL" id="VYZN01000048">
    <property type="protein sequence ID" value="KAE9528550.1"/>
    <property type="molecule type" value="Genomic_DNA"/>
</dbReference>
<dbReference type="InterPro" id="IPR046341">
    <property type="entry name" value="SET_dom_sf"/>
</dbReference>
<protein>
    <recommendedName>
        <fullName evidence="12">C2H2-type domain-containing protein</fullName>
    </recommendedName>
</protein>
<evidence type="ECO:0000313" key="14">
    <source>
        <dbReference type="Proteomes" id="UP000475862"/>
    </source>
</evidence>
<dbReference type="AlphaFoldDB" id="A0A6G0T974"/>
<dbReference type="GO" id="GO:0008270">
    <property type="term" value="F:zinc ion binding"/>
    <property type="evidence" value="ECO:0007669"/>
    <property type="project" value="UniProtKB-KW"/>
</dbReference>
<evidence type="ECO:0000256" key="5">
    <source>
        <dbReference type="ARBA" id="ARBA00022771"/>
    </source>
</evidence>
<dbReference type="InterPro" id="IPR050636">
    <property type="entry name" value="C2H2-ZF_domain-containing"/>
</dbReference>
<evidence type="ECO:0000256" key="1">
    <source>
        <dbReference type="ARBA" id="ARBA00004123"/>
    </source>
</evidence>
<proteinExistence type="inferred from homology"/>
<dbReference type="SUPFAM" id="SSF82199">
    <property type="entry name" value="SET domain"/>
    <property type="match status" value="1"/>
</dbReference>
<evidence type="ECO:0000256" key="4">
    <source>
        <dbReference type="ARBA" id="ARBA00022737"/>
    </source>
</evidence>
<dbReference type="SUPFAM" id="SSF57667">
    <property type="entry name" value="beta-beta-alpha zinc fingers"/>
    <property type="match status" value="2"/>
</dbReference>
<evidence type="ECO:0000256" key="11">
    <source>
        <dbReference type="PROSITE-ProRule" id="PRU00042"/>
    </source>
</evidence>
<dbReference type="PROSITE" id="PS50157">
    <property type="entry name" value="ZINC_FINGER_C2H2_2"/>
    <property type="match status" value="3"/>
</dbReference>
<reference evidence="13 14" key="1">
    <citation type="submission" date="2019-08" db="EMBL/GenBank/DDBJ databases">
        <title>The genome of the soybean aphid Biotype 1, its phylome, world population structure and adaptation to the North American continent.</title>
        <authorList>
            <person name="Giordano R."/>
            <person name="Donthu R.K."/>
            <person name="Hernandez A.G."/>
            <person name="Wright C.L."/>
            <person name="Zimin A.V."/>
        </authorList>
    </citation>
    <scope>NUCLEOTIDE SEQUENCE [LARGE SCALE GENOMIC DNA]</scope>
    <source>
        <tissue evidence="13">Whole aphids</tissue>
    </source>
</reference>
<accession>A0A6G0T974</accession>
<evidence type="ECO:0000256" key="2">
    <source>
        <dbReference type="ARBA" id="ARBA00006991"/>
    </source>
</evidence>
<comment type="subcellular location">
    <subcellularLocation>
        <location evidence="1">Nucleus</location>
    </subcellularLocation>
</comment>
<dbReference type="GO" id="GO:0005634">
    <property type="term" value="C:nucleus"/>
    <property type="evidence" value="ECO:0007669"/>
    <property type="project" value="UniProtKB-SubCell"/>
</dbReference>
<evidence type="ECO:0000259" key="12">
    <source>
        <dbReference type="PROSITE" id="PS50157"/>
    </source>
</evidence>
<name>A0A6G0T974_APHGL</name>